<dbReference type="InterPro" id="IPR013761">
    <property type="entry name" value="SAM/pointed_sf"/>
</dbReference>
<dbReference type="PANTHER" id="PTHR12247:SF129">
    <property type="entry name" value="SOP-2-RELATED PROTEIN 3"/>
    <property type="match status" value="1"/>
</dbReference>
<gene>
    <name evidence="3" type="primary">LOC106813697</name>
</gene>
<dbReference type="Proteomes" id="UP000695022">
    <property type="component" value="Unplaced"/>
</dbReference>
<dbReference type="SUPFAM" id="SSF47769">
    <property type="entry name" value="SAM/Pointed domain"/>
    <property type="match status" value="1"/>
</dbReference>
<dbReference type="PANTHER" id="PTHR12247">
    <property type="entry name" value="POLYCOMB GROUP PROTEIN"/>
    <property type="match status" value="1"/>
</dbReference>
<sequence>MRVTNPRNNKRYSVPFLVFDDERQPILGYQTSVQMNLIQVQRDNFDVVAARSTQDAFAEVYDKKLGKLPGTQHRNVRAGAIPVVMANRRVPIAVRPKLKMKLERLKENPLEWSVDDVARFIENTECAHMSRILREQEIDGQALLLLNLPTVQEHLELKLGPAVKLCHHIERVKVAFFTQSSDVAGSARASANRTM</sequence>
<protein>
    <submittedName>
        <fullName evidence="3">Polyhomeotic-like protein 2</fullName>
    </submittedName>
</protein>
<dbReference type="Gene3D" id="1.10.150.50">
    <property type="entry name" value="Transcription Factor, Ets-1"/>
    <property type="match status" value="1"/>
</dbReference>
<dbReference type="InterPro" id="IPR001660">
    <property type="entry name" value="SAM"/>
</dbReference>
<evidence type="ECO:0000313" key="2">
    <source>
        <dbReference type="Proteomes" id="UP000695022"/>
    </source>
</evidence>
<reference evidence="3" key="1">
    <citation type="submission" date="2025-08" db="UniProtKB">
        <authorList>
            <consortium name="RefSeq"/>
        </authorList>
    </citation>
    <scope>IDENTIFICATION</scope>
</reference>
<dbReference type="InterPro" id="IPR050548">
    <property type="entry name" value="PcG_chromatin_remod_factors"/>
</dbReference>
<evidence type="ECO:0000313" key="3">
    <source>
        <dbReference type="RefSeq" id="XP_014673390.1"/>
    </source>
</evidence>
<proteinExistence type="predicted"/>
<keyword evidence="2" id="KW-1185">Reference proteome</keyword>
<evidence type="ECO:0000259" key="1">
    <source>
        <dbReference type="SMART" id="SM00454"/>
    </source>
</evidence>
<dbReference type="GeneID" id="106813697"/>
<organism evidence="2 3">
    <name type="scientific">Priapulus caudatus</name>
    <name type="common">Priapulid worm</name>
    <dbReference type="NCBI Taxonomy" id="37621"/>
    <lineage>
        <taxon>Eukaryota</taxon>
        <taxon>Metazoa</taxon>
        <taxon>Ecdysozoa</taxon>
        <taxon>Scalidophora</taxon>
        <taxon>Priapulida</taxon>
        <taxon>Priapulimorpha</taxon>
        <taxon>Priapulimorphida</taxon>
        <taxon>Priapulidae</taxon>
        <taxon>Priapulus</taxon>
    </lineage>
</organism>
<dbReference type="Pfam" id="PF07647">
    <property type="entry name" value="SAM_2"/>
    <property type="match status" value="1"/>
</dbReference>
<accession>A0ABM1EMG9</accession>
<dbReference type="SMART" id="SM00454">
    <property type="entry name" value="SAM"/>
    <property type="match status" value="1"/>
</dbReference>
<dbReference type="RefSeq" id="XP_014673390.1">
    <property type="nucleotide sequence ID" value="XM_014817904.1"/>
</dbReference>
<feature type="domain" description="SAM" evidence="1">
    <location>
        <begin position="109"/>
        <end position="175"/>
    </location>
</feature>
<name>A0ABM1EMG9_PRICU</name>